<accession>A0A7V1BE73</accession>
<protein>
    <submittedName>
        <fullName evidence="1">Uncharacterized protein</fullName>
    </submittedName>
</protein>
<organism evidence="1">
    <name type="scientific">Sulfitobacter litoralis</name>
    <dbReference type="NCBI Taxonomy" id="335975"/>
    <lineage>
        <taxon>Bacteria</taxon>
        <taxon>Pseudomonadati</taxon>
        <taxon>Pseudomonadota</taxon>
        <taxon>Alphaproteobacteria</taxon>
        <taxon>Rhodobacterales</taxon>
        <taxon>Roseobacteraceae</taxon>
        <taxon>Sulfitobacter</taxon>
    </lineage>
</organism>
<dbReference type="PROSITE" id="PS51257">
    <property type="entry name" value="PROKAR_LIPOPROTEIN"/>
    <property type="match status" value="1"/>
</dbReference>
<name>A0A7V1BE73_9RHOB</name>
<dbReference type="Proteomes" id="UP000885704">
    <property type="component" value="Unassembled WGS sequence"/>
</dbReference>
<proteinExistence type="predicted"/>
<sequence>MRKITMSVRVWIAGCAVLALAACAEVPTTTDKMTNDQGFFNELPENVRLVAAKNQDLTAVKIDPSNGCYVYRYRGPVETTFLPLRADNGRPICTQTIAAAAAG</sequence>
<comment type="caution">
    <text evidence="1">The sequence shown here is derived from an EMBL/GenBank/DDBJ whole genome shotgun (WGS) entry which is preliminary data.</text>
</comment>
<evidence type="ECO:0000313" key="1">
    <source>
        <dbReference type="EMBL" id="HDZ51629.1"/>
    </source>
</evidence>
<dbReference type="AlphaFoldDB" id="A0A7V1BE73"/>
<reference evidence="1" key="1">
    <citation type="journal article" date="2020" name="mSystems">
        <title>Genome- and Community-Level Interaction Insights into Carbon Utilization and Element Cycling Functions of Hydrothermarchaeota in Hydrothermal Sediment.</title>
        <authorList>
            <person name="Zhou Z."/>
            <person name="Liu Y."/>
            <person name="Xu W."/>
            <person name="Pan J."/>
            <person name="Luo Z.H."/>
            <person name="Li M."/>
        </authorList>
    </citation>
    <scope>NUCLEOTIDE SEQUENCE [LARGE SCALE GENOMIC DNA]</scope>
    <source>
        <strain evidence="1">HyVt-323</strain>
    </source>
</reference>
<gene>
    <name evidence="1" type="ORF">ENH63_07675</name>
</gene>
<dbReference type="EMBL" id="DRFN01000018">
    <property type="protein sequence ID" value="HDZ51629.1"/>
    <property type="molecule type" value="Genomic_DNA"/>
</dbReference>